<evidence type="ECO:0000313" key="2">
    <source>
        <dbReference type="EMBL" id="TDL23076.1"/>
    </source>
</evidence>
<evidence type="ECO:0008006" key="4">
    <source>
        <dbReference type="Google" id="ProtNLM"/>
    </source>
</evidence>
<reference evidence="2 3" key="1">
    <citation type="submission" date="2018-06" db="EMBL/GenBank/DDBJ databases">
        <title>A transcriptomic atlas of mushroom development highlights an independent origin of complex multicellularity.</title>
        <authorList>
            <consortium name="DOE Joint Genome Institute"/>
            <person name="Krizsan K."/>
            <person name="Almasi E."/>
            <person name="Merenyi Z."/>
            <person name="Sahu N."/>
            <person name="Viragh M."/>
            <person name="Koszo T."/>
            <person name="Mondo S."/>
            <person name="Kiss B."/>
            <person name="Balint B."/>
            <person name="Kues U."/>
            <person name="Barry K."/>
            <person name="Hegedus J.C."/>
            <person name="Henrissat B."/>
            <person name="Johnson J."/>
            <person name="Lipzen A."/>
            <person name="Ohm R."/>
            <person name="Nagy I."/>
            <person name="Pangilinan J."/>
            <person name="Yan J."/>
            <person name="Xiong Y."/>
            <person name="Grigoriev I.V."/>
            <person name="Hibbett D.S."/>
            <person name="Nagy L.G."/>
        </authorList>
    </citation>
    <scope>NUCLEOTIDE SEQUENCE [LARGE SCALE GENOMIC DNA]</scope>
    <source>
        <strain evidence="2 3">SZMC22713</strain>
    </source>
</reference>
<evidence type="ECO:0000313" key="3">
    <source>
        <dbReference type="Proteomes" id="UP000294933"/>
    </source>
</evidence>
<organism evidence="2 3">
    <name type="scientific">Rickenella mellea</name>
    <dbReference type="NCBI Taxonomy" id="50990"/>
    <lineage>
        <taxon>Eukaryota</taxon>
        <taxon>Fungi</taxon>
        <taxon>Dikarya</taxon>
        <taxon>Basidiomycota</taxon>
        <taxon>Agaricomycotina</taxon>
        <taxon>Agaricomycetes</taxon>
        <taxon>Hymenochaetales</taxon>
        <taxon>Rickenellaceae</taxon>
        <taxon>Rickenella</taxon>
    </lineage>
</organism>
<dbReference type="Proteomes" id="UP000294933">
    <property type="component" value="Unassembled WGS sequence"/>
</dbReference>
<dbReference type="OrthoDB" id="10052172at2759"/>
<keyword evidence="3" id="KW-1185">Reference proteome</keyword>
<proteinExistence type="predicted"/>
<dbReference type="EMBL" id="ML170172">
    <property type="protein sequence ID" value="TDL23076.1"/>
    <property type="molecule type" value="Genomic_DNA"/>
</dbReference>
<gene>
    <name evidence="2" type="ORF">BD410DRAFT_787904</name>
</gene>
<feature type="region of interest" description="Disordered" evidence="1">
    <location>
        <begin position="53"/>
        <end position="76"/>
    </location>
</feature>
<accession>A0A4Y7Q6X3</accession>
<dbReference type="VEuPathDB" id="FungiDB:BD410DRAFT_787904"/>
<sequence length="76" mass="8797">MSNIEEGDRVSYIPIHQYKNPDNVNKATGEVTQINSKPKKDDPDHQTYTIMNERSQKETTYGERNIVEKLDNEEGN</sequence>
<feature type="compositionally biased region" description="Basic and acidic residues" evidence="1">
    <location>
        <begin position="54"/>
        <end position="76"/>
    </location>
</feature>
<name>A0A4Y7Q6X3_9AGAM</name>
<dbReference type="AlphaFoldDB" id="A0A4Y7Q6X3"/>
<evidence type="ECO:0000256" key="1">
    <source>
        <dbReference type="SAM" id="MobiDB-lite"/>
    </source>
</evidence>
<protein>
    <recommendedName>
        <fullName evidence="4">Hypervirulence associated protein TUDOR domain-containing protein</fullName>
    </recommendedName>
</protein>